<dbReference type="GO" id="GO:0051539">
    <property type="term" value="F:4 iron, 4 sulfur cluster binding"/>
    <property type="evidence" value="ECO:0007669"/>
    <property type="project" value="UniProtKB-KW"/>
</dbReference>
<gene>
    <name evidence="8" type="primary">pflA_15</name>
    <name evidence="8" type="ORF">SDC9_146486</name>
</gene>
<evidence type="ECO:0000256" key="2">
    <source>
        <dbReference type="ARBA" id="ARBA00022485"/>
    </source>
</evidence>
<dbReference type="Gene3D" id="3.80.30.10">
    <property type="entry name" value="pyruvate-formate lyase- activating enzyme"/>
    <property type="match status" value="1"/>
</dbReference>
<comment type="caution">
    <text evidence="8">The sequence shown here is derived from an EMBL/GenBank/DDBJ whole genome shotgun (WGS) entry which is preliminary data.</text>
</comment>
<keyword evidence="8" id="KW-0670">Pyruvate</keyword>
<keyword evidence="2" id="KW-0004">4Fe-4S</keyword>
<keyword evidence="3" id="KW-0949">S-adenosyl-L-methionine</keyword>
<evidence type="ECO:0000259" key="7">
    <source>
        <dbReference type="PROSITE" id="PS51918"/>
    </source>
</evidence>
<evidence type="ECO:0000256" key="4">
    <source>
        <dbReference type="ARBA" id="ARBA00022723"/>
    </source>
</evidence>
<dbReference type="GO" id="GO:0016829">
    <property type="term" value="F:lyase activity"/>
    <property type="evidence" value="ECO:0007669"/>
    <property type="project" value="UniProtKB-KW"/>
</dbReference>
<dbReference type="GO" id="GO:0046872">
    <property type="term" value="F:metal ion binding"/>
    <property type="evidence" value="ECO:0007669"/>
    <property type="project" value="UniProtKB-KW"/>
</dbReference>
<dbReference type="InterPro" id="IPR007197">
    <property type="entry name" value="rSAM"/>
</dbReference>
<dbReference type="EC" id="1.97.1.4" evidence="8"/>
<dbReference type="PROSITE" id="PS51918">
    <property type="entry name" value="RADICAL_SAM"/>
    <property type="match status" value="1"/>
</dbReference>
<evidence type="ECO:0000256" key="3">
    <source>
        <dbReference type="ARBA" id="ARBA00022691"/>
    </source>
</evidence>
<evidence type="ECO:0000256" key="6">
    <source>
        <dbReference type="ARBA" id="ARBA00023014"/>
    </source>
</evidence>
<comment type="cofactor">
    <cofactor evidence="1">
        <name>[4Fe-4S] cluster</name>
        <dbReference type="ChEBI" id="CHEBI:49883"/>
    </cofactor>
</comment>
<keyword evidence="5" id="KW-0408">Iron</keyword>
<evidence type="ECO:0000313" key="8">
    <source>
        <dbReference type="EMBL" id="MPM99295.1"/>
    </source>
</evidence>
<keyword evidence="8" id="KW-0456">Lyase</keyword>
<sequence>MQPKFVAALFEACHKAGIHTALDTSGHCPLSLAAPVLQQSDLVLLDFKAFRPETFRKVTGTGIDQTVEMAKYLNEHKIPMWIRVVQVPGLTDDAAELGEMAEFLAGFSNIERVEISPFHKMGEYKWQALDLPYTLTDTPPATRGQVERTKELFRRAGHFVP</sequence>
<dbReference type="EMBL" id="VSSQ01045403">
    <property type="protein sequence ID" value="MPM99295.1"/>
    <property type="molecule type" value="Genomic_DNA"/>
</dbReference>
<keyword evidence="4" id="KW-0479">Metal-binding</keyword>
<evidence type="ECO:0000256" key="5">
    <source>
        <dbReference type="ARBA" id="ARBA00023004"/>
    </source>
</evidence>
<protein>
    <submittedName>
        <fullName evidence="8">Pyruvate formate-lyase 1-activating enzyme</fullName>
        <ecNumber evidence="8">1.97.1.4</ecNumber>
    </submittedName>
</protein>
<dbReference type="InterPro" id="IPR034457">
    <property type="entry name" value="Organic_radical-activating"/>
</dbReference>
<dbReference type="PANTHER" id="PTHR30352:SF5">
    <property type="entry name" value="PYRUVATE FORMATE-LYASE 1-ACTIVATING ENZYME"/>
    <property type="match status" value="1"/>
</dbReference>
<organism evidence="8">
    <name type="scientific">bioreactor metagenome</name>
    <dbReference type="NCBI Taxonomy" id="1076179"/>
    <lineage>
        <taxon>unclassified sequences</taxon>
        <taxon>metagenomes</taxon>
        <taxon>ecological metagenomes</taxon>
    </lineage>
</organism>
<proteinExistence type="predicted"/>
<keyword evidence="6" id="KW-0411">Iron-sulfur</keyword>
<name>A0A645ECS5_9ZZZZ</name>
<feature type="domain" description="Radical SAM core" evidence="7">
    <location>
        <begin position="1"/>
        <end position="155"/>
    </location>
</feature>
<accession>A0A645ECS5</accession>
<dbReference type="InterPro" id="IPR058240">
    <property type="entry name" value="rSAM_sf"/>
</dbReference>
<dbReference type="AlphaFoldDB" id="A0A645ECS5"/>
<dbReference type="PANTHER" id="PTHR30352">
    <property type="entry name" value="PYRUVATE FORMATE-LYASE-ACTIVATING ENZYME"/>
    <property type="match status" value="1"/>
</dbReference>
<dbReference type="GO" id="GO:0043365">
    <property type="term" value="F:[formate-C-acetyltransferase]-activating enzyme activity"/>
    <property type="evidence" value="ECO:0007669"/>
    <property type="project" value="UniProtKB-EC"/>
</dbReference>
<keyword evidence="8" id="KW-0560">Oxidoreductase</keyword>
<evidence type="ECO:0000256" key="1">
    <source>
        <dbReference type="ARBA" id="ARBA00001966"/>
    </source>
</evidence>
<reference evidence="8" key="1">
    <citation type="submission" date="2019-08" db="EMBL/GenBank/DDBJ databases">
        <authorList>
            <person name="Kucharzyk K."/>
            <person name="Murdoch R.W."/>
            <person name="Higgins S."/>
            <person name="Loffler F."/>
        </authorList>
    </citation>
    <scope>NUCLEOTIDE SEQUENCE</scope>
</reference>
<dbReference type="SUPFAM" id="SSF102114">
    <property type="entry name" value="Radical SAM enzymes"/>
    <property type="match status" value="1"/>
</dbReference>